<dbReference type="InterPro" id="IPR045467">
    <property type="entry name" value="DUF6497"/>
</dbReference>
<proteinExistence type="predicted"/>
<organism evidence="1 2">
    <name type="scientific">Sagittula stellata (strain ATCC 700073 / DSM 11524 / E-37)</name>
    <dbReference type="NCBI Taxonomy" id="388399"/>
    <lineage>
        <taxon>Bacteria</taxon>
        <taxon>Pseudomonadati</taxon>
        <taxon>Pseudomonadota</taxon>
        <taxon>Alphaproteobacteria</taxon>
        <taxon>Rhodobacterales</taxon>
        <taxon>Roseobacteraceae</taxon>
        <taxon>Sagittula</taxon>
    </lineage>
</organism>
<protein>
    <recommendedName>
        <fullName evidence="3">Acetolactate synthase</fullName>
    </recommendedName>
</protein>
<gene>
    <name evidence="1" type="ORF">SSE37_08908</name>
</gene>
<dbReference type="AlphaFoldDB" id="A3JZL3"/>
<reference evidence="1 2" key="1">
    <citation type="submission" date="2006-06" db="EMBL/GenBank/DDBJ databases">
        <authorList>
            <person name="Moran M.A."/>
            <person name="Ferriera S."/>
            <person name="Johnson J."/>
            <person name="Kravitz S."/>
            <person name="Beeson K."/>
            <person name="Sutton G."/>
            <person name="Rogers Y.-H."/>
            <person name="Friedman R."/>
            <person name="Frazier M."/>
            <person name="Venter J.C."/>
        </authorList>
    </citation>
    <scope>NUCLEOTIDE SEQUENCE [LARGE SCALE GENOMIC DNA]</scope>
    <source>
        <strain evidence="1 2">E-37</strain>
    </source>
</reference>
<dbReference type="Proteomes" id="UP000005713">
    <property type="component" value="Unassembled WGS sequence"/>
</dbReference>
<dbReference type="EMBL" id="AAYA01000002">
    <property type="protein sequence ID" value="EBA09916.1"/>
    <property type="molecule type" value="Genomic_DNA"/>
</dbReference>
<keyword evidence="2" id="KW-1185">Reference proteome</keyword>
<evidence type="ECO:0000313" key="2">
    <source>
        <dbReference type="Proteomes" id="UP000005713"/>
    </source>
</evidence>
<name>A3JZL3_SAGS3</name>
<dbReference type="Pfam" id="PF20107">
    <property type="entry name" value="DUF6497"/>
    <property type="match status" value="1"/>
</dbReference>
<evidence type="ECO:0000313" key="1">
    <source>
        <dbReference type="EMBL" id="EBA09916.1"/>
    </source>
</evidence>
<evidence type="ECO:0008006" key="3">
    <source>
        <dbReference type="Google" id="ProtNLM"/>
    </source>
</evidence>
<comment type="caution">
    <text evidence="1">The sequence shown here is derived from an EMBL/GenBank/DDBJ whole genome shotgun (WGS) entry which is preliminary data.</text>
</comment>
<accession>A3JZL3</accession>
<sequence length="123" mass="13482">MPLIFSLVSVLAAPVAAEELELPVSGLSVAFFDLIDDTPTWRIRFTAPGLTSGDVDYASVSDDMAWLCREEALPRLEAVAASPEHIVVTLMQEPVEFGVATPGIRQFFESYTVEDGLCIWEAY</sequence>
<dbReference type="RefSeq" id="WP_005856238.1">
    <property type="nucleotide sequence ID" value="NZ_AAYA01000002.1"/>
</dbReference>